<dbReference type="SMART" id="SM00342">
    <property type="entry name" value="HTH_ARAC"/>
    <property type="match status" value="1"/>
</dbReference>
<reference evidence="6 7" key="1">
    <citation type="submission" date="2017-05" db="EMBL/GenBank/DDBJ databases">
        <authorList>
            <person name="Song R."/>
            <person name="Chenine A.L."/>
            <person name="Ruprecht R.M."/>
        </authorList>
    </citation>
    <scope>NUCLEOTIDE SEQUENCE [LARGE SCALE GENOMIC DNA]</scope>
    <source>
        <strain evidence="6 7">CECT 7927</strain>
    </source>
</reference>
<dbReference type="PRINTS" id="PR00032">
    <property type="entry name" value="HTHARAC"/>
</dbReference>
<evidence type="ECO:0000313" key="5">
    <source>
        <dbReference type="EMBL" id="MDW6001300.1"/>
    </source>
</evidence>
<dbReference type="AlphaFoldDB" id="A0A1Y6IV32"/>
<evidence type="ECO:0000313" key="8">
    <source>
        <dbReference type="Proteomes" id="UP001283366"/>
    </source>
</evidence>
<keyword evidence="3" id="KW-0804">Transcription</keyword>
<keyword evidence="1" id="KW-0805">Transcription regulation</keyword>
<dbReference type="GO" id="GO:0003700">
    <property type="term" value="F:DNA-binding transcription factor activity"/>
    <property type="evidence" value="ECO:0007669"/>
    <property type="project" value="InterPro"/>
</dbReference>
<sequence length="259" mass="29617">MASTAFTVHHYRGCYAQHLRNVSILTPSLIWVRSGKKCCHYQGKQIDIQGKRLLLTRAHEKLTFVNIPESHSFSSIQFCFLLPPEQTMLAFSHSHADHTLPYLDLTPPLQETLSVLSTLSAKDFSQESQKYWLYALYQQLAEIGKLHILFPDTPCSLAQQVSEYLQQQPDKPHQIEQICPHLGMSKSTLIRRLKAENTAFREILLNVRLNHAVGLMQEGATNQLDIALACGYQSQERFSQQFSKTFGLSPRQYLNTLEK</sequence>
<dbReference type="InterPro" id="IPR018060">
    <property type="entry name" value="HTH_AraC"/>
</dbReference>
<evidence type="ECO:0000256" key="2">
    <source>
        <dbReference type="ARBA" id="ARBA00023125"/>
    </source>
</evidence>
<reference evidence="5 8" key="2">
    <citation type="submission" date="2023-11" db="EMBL/GenBank/DDBJ databases">
        <title>Plant-associative lifestyle of Vibrio porteresiae and its evolutionary dynamics.</title>
        <authorList>
            <person name="Rameshkumar N."/>
            <person name="Kirti K."/>
        </authorList>
    </citation>
    <scope>NUCLEOTIDE SEQUENCE [LARGE SCALE GENOMIC DNA]</scope>
    <source>
        <strain evidence="5 8">MSSRF38</strain>
    </source>
</reference>
<evidence type="ECO:0000259" key="4">
    <source>
        <dbReference type="PROSITE" id="PS01124"/>
    </source>
</evidence>
<dbReference type="PROSITE" id="PS01124">
    <property type="entry name" value="HTH_ARAC_FAMILY_2"/>
    <property type="match status" value="1"/>
</dbReference>
<evidence type="ECO:0000313" key="7">
    <source>
        <dbReference type="Proteomes" id="UP000196125"/>
    </source>
</evidence>
<proteinExistence type="predicted"/>
<evidence type="ECO:0000256" key="3">
    <source>
        <dbReference type="ARBA" id="ARBA00023163"/>
    </source>
</evidence>
<protein>
    <submittedName>
        <fullName evidence="5">AraC family transcriptional regulator</fullName>
    </submittedName>
    <submittedName>
        <fullName evidence="6">HTH-type transcriptional regulator YdeO</fullName>
    </submittedName>
</protein>
<feature type="domain" description="HTH araC/xylS-type" evidence="4">
    <location>
        <begin position="159"/>
        <end position="256"/>
    </location>
</feature>
<dbReference type="GO" id="GO:0005829">
    <property type="term" value="C:cytosol"/>
    <property type="evidence" value="ECO:0007669"/>
    <property type="project" value="TreeGrafter"/>
</dbReference>
<dbReference type="GO" id="GO:0000976">
    <property type="term" value="F:transcription cis-regulatory region binding"/>
    <property type="evidence" value="ECO:0007669"/>
    <property type="project" value="TreeGrafter"/>
</dbReference>
<evidence type="ECO:0000313" key="6">
    <source>
        <dbReference type="EMBL" id="SMS00680.1"/>
    </source>
</evidence>
<keyword evidence="2" id="KW-0238">DNA-binding</keyword>
<dbReference type="PANTHER" id="PTHR47894:SF4">
    <property type="entry name" value="HTH-TYPE TRANSCRIPTIONAL REGULATOR GADX"/>
    <property type="match status" value="1"/>
</dbReference>
<dbReference type="InterPro" id="IPR020449">
    <property type="entry name" value="Tscrpt_reg_AraC-type_HTH"/>
</dbReference>
<dbReference type="Pfam" id="PF12833">
    <property type="entry name" value="HTH_18"/>
    <property type="match status" value="1"/>
</dbReference>
<keyword evidence="8" id="KW-1185">Reference proteome</keyword>
<organism evidence="6 7">
    <name type="scientific">Vibrio mangrovi</name>
    <dbReference type="NCBI Taxonomy" id="474394"/>
    <lineage>
        <taxon>Bacteria</taxon>
        <taxon>Pseudomonadati</taxon>
        <taxon>Pseudomonadota</taxon>
        <taxon>Gammaproteobacteria</taxon>
        <taxon>Vibrionales</taxon>
        <taxon>Vibrionaceae</taxon>
        <taxon>Vibrio</taxon>
    </lineage>
</organism>
<accession>A0A1Y6IV32</accession>
<dbReference type="SUPFAM" id="SSF46689">
    <property type="entry name" value="Homeodomain-like"/>
    <property type="match status" value="1"/>
</dbReference>
<dbReference type="EMBL" id="JAWRCO010000001">
    <property type="protein sequence ID" value="MDW6001300.1"/>
    <property type="molecule type" value="Genomic_DNA"/>
</dbReference>
<name>A0A1Y6IV32_9VIBR</name>
<evidence type="ECO:0000256" key="1">
    <source>
        <dbReference type="ARBA" id="ARBA00023015"/>
    </source>
</evidence>
<dbReference type="OrthoDB" id="9783876at2"/>
<dbReference type="PANTHER" id="PTHR47894">
    <property type="entry name" value="HTH-TYPE TRANSCRIPTIONAL REGULATOR GADX"/>
    <property type="match status" value="1"/>
</dbReference>
<dbReference type="Gene3D" id="1.10.10.60">
    <property type="entry name" value="Homeodomain-like"/>
    <property type="match status" value="1"/>
</dbReference>
<dbReference type="Proteomes" id="UP000196125">
    <property type="component" value="Unassembled WGS sequence"/>
</dbReference>
<dbReference type="InterPro" id="IPR009057">
    <property type="entry name" value="Homeodomain-like_sf"/>
</dbReference>
<gene>
    <name evidence="6" type="primary">ydeO</name>
    <name evidence="5" type="ORF">SBX37_00050</name>
    <name evidence="6" type="ORF">VIM7927_01949</name>
</gene>
<dbReference type="EMBL" id="FXXI01000002">
    <property type="protein sequence ID" value="SMS00680.1"/>
    <property type="molecule type" value="Genomic_DNA"/>
</dbReference>
<dbReference type="RefSeq" id="WP_087480701.1">
    <property type="nucleotide sequence ID" value="NZ_AP024883.1"/>
</dbReference>
<dbReference type="Proteomes" id="UP001283366">
    <property type="component" value="Unassembled WGS sequence"/>
</dbReference>